<sequence length="142" mass="15864">MNTNEENIPGSDLSSKDKLHLSDLGEVKDFENLAYNKDSNSFELDVKGEDADYDHPLPYDTSAPTGEDFNSTYDEANPHIGDEYTAKDDRLEGALDDMGMRIDDGDIVELDPEDEFLAKTPEDDRTDLDEEGYPINDAPPMP</sequence>
<gene>
    <name evidence="2" type="ORF">GCM10011387_15720</name>
</gene>
<dbReference type="EMBL" id="BMIL01000004">
    <property type="protein sequence ID" value="GGC62988.1"/>
    <property type="molecule type" value="Genomic_DNA"/>
</dbReference>
<feature type="region of interest" description="Disordered" evidence="1">
    <location>
        <begin position="48"/>
        <end position="82"/>
    </location>
</feature>
<keyword evidence="3" id="KW-1185">Reference proteome</keyword>
<evidence type="ECO:0000313" key="3">
    <source>
        <dbReference type="Proteomes" id="UP000651668"/>
    </source>
</evidence>
<reference evidence="2" key="2">
    <citation type="submission" date="2020-09" db="EMBL/GenBank/DDBJ databases">
        <authorList>
            <person name="Sun Q."/>
            <person name="Zhou Y."/>
        </authorList>
    </citation>
    <scope>NUCLEOTIDE SEQUENCE</scope>
    <source>
        <strain evidence="2">CGMCC 1.15343</strain>
    </source>
</reference>
<evidence type="ECO:0000313" key="2">
    <source>
        <dbReference type="EMBL" id="GGC62988.1"/>
    </source>
</evidence>
<dbReference type="RefSeq" id="WP_188626316.1">
    <property type="nucleotide sequence ID" value="NZ_BMIL01000004.1"/>
</dbReference>
<protein>
    <submittedName>
        <fullName evidence="2">Uncharacterized protein</fullName>
    </submittedName>
</protein>
<comment type="caution">
    <text evidence="2">The sequence shown here is derived from an EMBL/GenBank/DDBJ whole genome shotgun (WGS) entry which is preliminary data.</text>
</comment>
<evidence type="ECO:0000256" key="1">
    <source>
        <dbReference type="SAM" id="MobiDB-lite"/>
    </source>
</evidence>
<accession>A0A916XC38</accession>
<feature type="region of interest" description="Disordered" evidence="1">
    <location>
        <begin position="112"/>
        <end position="142"/>
    </location>
</feature>
<proteinExistence type="predicted"/>
<organism evidence="2 3">
    <name type="scientific">Pedobacter quisquiliarum</name>
    <dbReference type="NCBI Taxonomy" id="1834438"/>
    <lineage>
        <taxon>Bacteria</taxon>
        <taxon>Pseudomonadati</taxon>
        <taxon>Bacteroidota</taxon>
        <taxon>Sphingobacteriia</taxon>
        <taxon>Sphingobacteriales</taxon>
        <taxon>Sphingobacteriaceae</taxon>
        <taxon>Pedobacter</taxon>
    </lineage>
</organism>
<feature type="compositionally biased region" description="Polar residues" evidence="1">
    <location>
        <begin position="62"/>
        <end position="74"/>
    </location>
</feature>
<dbReference type="Proteomes" id="UP000651668">
    <property type="component" value="Unassembled WGS sequence"/>
</dbReference>
<name>A0A916XC38_9SPHI</name>
<reference evidence="2" key="1">
    <citation type="journal article" date="2014" name="Int. J. Syst. Evol. Microbiol.">
        <title>Complete genome sequence of Corynebacterium casei LMG S-19264T (=DSM 44701T), isolated from a smear-ripened cheese.</title>
        <authorList>
            <consortium name="US DOE Joint Genome Institute (JGI-PGF)"/>
            <person name="Walter F."/>
            <person name="Albersmeier A."/>
            <person name="Kalinowski J."/>
            <person name="Ruckert C."/>
        </authorList>
    </citation>
    <scope>NUCLEOTIDE SEQUENCE</scope>
    <source>
        <strain evidence="2">CGMCC 1.15343</strain>
    </source>
</reference>
<feature type="compositionally biased region" description="Basic and acidic residues" evidence="1">
    <location>
        <begin position="48"/>
        <end position="57"/>
    </location>
</feature>
<dbReference type="AlphaFoldDB" id="A0A916XC38"/>